<evidence type="ECO:0000259" key="3">
    <source>
        <dbReference type="Pfam" id="PF10223"/>
    </source>
</evidence>
<evidence type="ECO:0000256" key="2">
    <source>
        <dbReference type="SAM" id="SignalP"/>
    </source>
</evidence>
<dbReference type="PANTHER" id="PTHR21184">
    <property type="entry name" value="MENORIN (DENDRITIC BRANCHING PROTEIN)"/>
    <property type="match status" value="1"/>
</dbReference>
<dbReference type="GO" id="GO:0005615">
    <property type="term" value="C:extracellular space"/>
    <property type="evidence" value="ECO:0007669"/>
    <property type="project" value="TreeGrafter"/>
</dbReference>
<comment type="similarity">
    <text evidence="1">Belongs to the menorin family.</text>
</comment>
<dbReference type="AlphaFoldDB" id="A0AAJ7IXA5"/>
<evidence type="ECO:0000313" key="4">
    <source>
        <dbReference type="Proteomes" id="UP000694925"/>
    </source>
</evidence>
<dbReference type="RefSeq" id="XP_017878799.1">
    <property type="nucleotide sequence ID" value="XM_018023310.2"/>
</dbReference>
<dbReference type="PANTHER" id="PTHR21184:SF6">
    <property type="entry name" value="CONSERVED PLASMA MEMBRANE PROTEIN"/>
    <property type="match status" value="1"/>
</dbReference>
<keyword evidence="4" id="KW-1185">Reference proteome</keyword>
<name>A0AAJ7IXA5_9HYME</name>
<feature type="domain" description="Menorin-like" evidence="3">
    <location>
        <begin position="32"/>
        <end position="279"/>
    </location>
</feature>
<protein>
    <submittedName>
        <fullName evidence="5">Protein FAM151B isoform X1</fullName>
    </submittedName>
</protein>
<accession>A0AAJ7IXA5</accession>
<dbReference type="Pfam" id="PF10223">
    <property type="entry name" value="Menorin_N"/>
    <property type="match status" value="1"/>
</dbReference>
<keyword evidence="2" id="KW-0732">Signal</keyword>
<dbReference type="Proteomes" id="UP000694925">
    <property type="component" value="Unplaced"/>
</dbReference>
<sequence length="309" mass="33421">MKSFTAGLLVLASIQVAMSSIDPATFFNVQGNLTNIKWAHAVNSKELLTQALEQANVSMLEADVVLGKLNNSEAVIPIMAHPPKNTSDLSLEAFLNTVKDKKNITKGVKLDFKTLEALNASKEILNKTQNDLKFPLFINADILPGPVNANTTPVDAKEFLTQTKSFKNCTLSVGWTTRYGSKDNVTEGGYTDEQIKEMVKVLKEQQVTQPITYPVRAGLAANSVAQIKMLMETPGLNTANVTLTVWSSEGDKVDVGKLSTLIKEVGVAKVYVDVPDDLRQNLTLSSAASVNAASFMLATSLLILLSGYL</sequence>
<evidence type="ECO:0000256" key="1">
    <source>
        <dbReference type="ARBA" id="ARBA00044953"/>
    </source>
</evidence>
<dbReference type="InterPro" id="IPR019356">
    <property type="entry name" value="Menorin_dom"/>
</dbReference>
<feature type="chain" id="PRO_5042547128" evidence="2">
    <location>
        <begin position="20"/>
        <end position="309"/>
    </location>
</feature>
<organism evidence="4 5">
    <name type="scientific">Ceratina calcarata</name>
    <dbReference type="NCBI Taxonomy" id="156304"/>
    <lineage>
        <taxon>Eukaryota</taxon>
        <taxon>Metazoa</taxon>
        <taxon>Ecdysozoa</taxon>
        <taxon>Arthropoda</taxon>
        <taxon>Hexapoda</taxon>
        <taxon>Insecta</taxon>
        <taxon>Pterygota</taxon>
        <taxon>Neoptera</taxon>
        <taxon>Endopterygota</taxon>
        <taxon>Hymenoptera</taxon>
        <taxon>Apocrita</taxon>
        <taxon>Aculeata</taxon>
        <taxon>Apoidea</taxon>
        <taxon>Anthophila</taxon>
        <taxon>Apidae</taxon>
        <taxon>Ceratina</taxon>
        <taxon>Zadontomerus</taxon>
    </lineage>
</organism>
<proteinExistence type="inferred from homology"/>
<evidence type="ECO:0000313" key="5">
    <source>
        <dbReference type="RefSeq" id="XP_017878799.1"/>
    </source>
</evidence>
<dbReference type="KEGG" id="ccal:108624189"/>
<gene>
    <name evidence="5" type="primary">LOC108624189</name>
</gene>
<dbReference type="GeneID" id="108624189"/>
<reference evidence="5" key="1">
    <citation type="submission" date="2025-08" db="UniProtKB">
        <authorList>
            <consortium name="RefSeq"/>
        </authorList>
    </citation>
    <scope>IDENTIFICATION</scope>
    <source>
        <tissue evidence="5">Whole body</tissue>
    </source>
</reference>
<feature type="signal peptide" evidence="2">
    <location>
        <begin position="1"/>
        <end position="19"/>
    </location>
</feature>